<dbReference type="EMBL" id="UZAN01049714">
    <property type="protein sequence ID" value="VDP87647.1"/>
    <property type="molecule type" value="Genomic_DNA"/>
</dbReference>
<evidence type="ECO:0000259" key="2">
    <source>
        <dbReference type="Pfam" id="PF18701"/>
    </source>
</evidence>
<protein>
    <submittedName>
        <fullName evidence="5">DUF5641 domain-containing protein</fullName>
    </submittedName>
</protein>
<dbReference type="Pfam" id="PF18701">
    <property type="entry name" value="DUF5641"/>
    <property type="match status" value="1"/>
</dbReference>
<evidence type="ECO:0000256" key="1">
    <source>
        <dbReference type="SAM" id="MobiDB-lite"/>
    </source>
</evidence>
<dbReference type="Proteomes" id="UP000272942">
    <property type="component" value="Unassembled WGS sequence"/>
</dbReference>
<accession>A0A183AV19</accession>
<gene>
    <name evidence="3" type="ORF">ECPE_LOCUS10805</name>
</gene>
<name>A0A183AV19_9TREM</name>
<evidence type="ECO:0000313" key="4">
    <source>
        <dbReference type="Proteomes" id="UP000272942"/>
    </source>
</evidence>
<dbReference type="WBParaSite" id="ECPE_0001083701-mRNA-1">
    <property type="protein sequence ID" value="ECPE_0001083701-mRNA-1"/>
    <property type="gene ID" value="ECPE_0001083701"/>
</dbReference>
<feature type="compositionally biased region" description="Basic and acidic residues" evidence="1">
    <location>
        <begin position="279"/>
        <end position="288"/>
    </location>
</feature>
<keyword evidence="4" id="KW-1185">Reference proteome</keyword>
<dbReference type="AlphaFoldDB" id="A0A183AV19"/>
<evidence type="ECO:0000313" key="5">
    <source>
        <dbReference type="WBParaSite" id="ECPE_0001083701-mRNA-1"/>
    </source>
</evidence>
<dbReference type="OrthoDB" id="8046937at2759"/>
<feature type="domain" description="DUF5641" evidence="2">
    <location>
        <begin position="104"/>
        <end position="173"/>
    </location>
</feature>
<dbReference type="PANTHER" id="PTHR47331">
    <property type="entry name" value="PHD-TYPE DOMAIN-CONTAINING PROTEIN"/>
    <property type="match status" value="1"/>
</dbReference>
<sequence>MTGCRRADAEGISRRINVRFAGGHDQRMRRRLNSCTVEHCGSIVLFIWNSYRSYRLRVTQVRIAYIRWLHGNWERTTERLFAEARVDPLKYVSIRYLQLTAAVVAARQKWIPRGRNFRIGDILLLADERLRRGGWPLAVVKECLLDENRLVRTVKVKTAAGETLRDIRRICYLEGGEAEPTGNPSSGVIPRVSEGGTRIRNDVFLLNNLFKSDMADDFFVRTSMDNVSRHSMKLVKPRARKLVRNLLVQTEHGLNPTSTAVKPCPYPVNREAGPEETLETTKIRDHWA</sequence>
<reference evidence="5" key="1">
    <citation type="submission" date="2016-06" db="UniProtKB">
        <authorList>
            <consortium name="WormBaseParasite"/>
        </authorList>
    </citation>
    <scope>IDENTIFICATION</scope>
</reference>
<proteinExistence type="predicted"/>
<feature type="region of interest" description="Disordered" evidence="1">
    <location>
        <begin position="258"/>
        <end position="288"/>
    </location>
</feature>
<reference evidence="3 4" key="2">
    <citation type="submission" date="2018-11" db="EMBL/GenBank/DDBJ databases">
        <authorList>
            <consortium name="Pathogen Informatics"/>
        </authorList>
    </citation>
    <scope>NUCLEOTIDE SEQUENCE [LARGE SCALE GENOMIC DNA]</scope>
    <source>
        <strain evidence="3 4">Egypt</strain>
    </source>
</reference>
<organism evidence="5">
    <name type="scientific">Echinostoma caproni</name>
    <dbReference type="NCBI Taxonomy" id="27848"/>
    <lineage>
        <taxon>Eukaryota</taxon>
        <taxon>Metazoa</taxon>
        <taxon>Spiralia</taxon>
        <taxon>Lophotrochozoa</taxon>
        <taxon>Platyhelminthes</taxon>
        <taxon>Trematoda</taxon>
        <taxon>Digenea</taxon>
        <taxon>Plagiorchiida</taxon>
        <taxon>Echinostomata</taxon>
        <taxon>Echinostomatoidea</taxon>
        <taxon>Echinostomatidae</taxon>
        <taxon>Echinostoma</taxon>
    </lineage>
</organism>
<evidence type="ECO:0000313" key="3">
    <source>
        <dbReference type="EMBL" id="VDP87647.1"/>
    </source>
</evidence>
<dbReference type="InterPro" id="IPR040676">
    <property type="entry name" value="DUF5641"/>
</dbReference>